<sequence length="201" mass="21070">MPTPPADTHLVDQELEDTFPASDPPSMSTPSTATTRNASPELDPGTGWIDLYRVEPDGRDADAGGLPSIAHRADAGPVCFGTSAALALLHHLVEGDASAMRVCIVSARVALDRIDSFAIAPPASEPRRSDENASPLAQRGEAPAHRPGRLRPSALSPADREVVWDPAHPDAGTLSIVARTVFDLDPRLVRLARGGGVDPTG</sequence>
<organism evidence="2 3">
    <name type="scientific">Luteimonas terrae</name>
    <dbReference type="NCBI Taxonomy" id="1530191"/>
    <lineage>
        <taxon>Bacteria</taxon>
        <taxon>Pseudomonadati</taxon>
        <taxon>Pseudomonadota</taxon>
        <taxon>Gammaproteobacteria</taxon>
        <taxon>Lysobacterales</taxon>
        <taxon>Lysobacteraceae</taxon>
        <taxon>Luteimonas</taxon>
    </lineage>
</organism>
<dbReference type="EMBL" id="SMTG01000009">
    <property type="protein sequence ID" value="TDK29018.1"/>
    <property type="molecule type" value="Genomic_DNA"/>
</dbReference>
<feature type="compositionally biased region" description="Low complexity" evidence="1">
    <location>
        <begin position="20"/>
        <end position="35"/>
    </location>
</feature>
<dbReference type="AlphaFoldDB" id="A0A4R5U5A8"/>
<proteinExistence type="predicted"/>
<protein>
    <recommendedName>
        <fullName evidence="4">RES domain-containing protein</fullName>
    </recommendedName>
</protein>
<evidence type="ECO:0000313" key="3">
    <source>
        <dbReference type="Proteomes" id="UP000295543"/>
    </source>
</evidence>
<evidence type="ECO:0000313" key="2">
    <source>
        <dbReference type="EMBL" id="TDK29018.1"/>
    </source>
</evidence>
<dbReference type="RefSeq" id="WP_133394781.1">
    <property type="nucleotide sequence ID" value="NZ_SMTG01000009.1"/>
</dbReference>
<evidence type="ECO:0008006" key="4">
    <source>
        <dbReference type="Google" id="ProtNLM"/>
    </source>
</evidence>
<keyword evidence="3" id="KW-1185">Reference proteome</keyword>
<dbReference type="OrthoDB" id="6058699at2"/>
<reference evidence="2 3" key="1">
    <citation type="submission" date="2019-03" db="EMBL/GenBank/DDBJ databases">
        <title>Luteimonas zhaokaii sp.nov., isolated from the rectal contents of Plateau pika in Yushu, Qinghai Province, China.</title>
        <authorList>
            <person name="Zhang G."/>
        </authorList>
    </citation>
    <scope>NUCLEOTIDE SEQUENCE [LARGE SCALE GENOMIC DNA]</scope>
    <source>
        <strain evidence="2 3">THG-MD21</strain>
    </source>
</reference>
<gene>
    <name evidence="2" type="ORF">E2F49_15785</name>
</gene>
<name>A0A4R5U5A8_9GAMM</name>
<accession>A0A4R5U5A8</accession>
<dbReference type="Proteomes" id="UP000295543">
    <property type="component" value="Unassembled WGS sequence"/>
</dbReference>
<feature type="region of interest" description="Disordered" evidence="1">
    <location>
        <begin position="121"/>
        <end position="168"/>
    </location>
</feature>
<comment type="caution">
    <text evidence="2">The sequence shown here is derived from an EMBL/GenBank/DDBJ whole genome shotgun (WGS) entry which is preliminary data.</text>
</comment>
<evidence type="ECO:0000256" key="1">
    <source>
        <dbReference type="SAM" id="MobiDB-lite"/>
    </source>
</evidence>
<feature type="region of interest" description="Disordered" evidence="1">
    <location>
        <begin position="1"/>
        <end position="47"/>
    </location>
</feature>